<keyword evidence="1" id="KW-0732">Signal</keyword>
<sequence length="148" mass="16522">MKPLFKFFILSLLVFLSCSKNDDDVSYDLVGSWKVTYYITAGDLRITKQNSPTWPEVNGGEITATFGEPDDGGEGILSGLSVSNSYTGSYRAKENGEMSIGFIASTLANEPEWTSLYNISAAQEYEVKGDELFIFYNDRTDAIVFERY</sequence>
<evidence type="ECO:0000313" key="2">
    <source>
        <dbReference type="EMBL" id="MEE1978123.1"/>
    </source>
</evidence>
<evidence type="ECO:0000256" key="1">
    <source>
        <dbReference type="SAM" id="SignalP"/>
    </source>
</evidence>
<keyword evidence="3" id="KW-1185">Reference proteome</keyword>
<reference evidence="2 3" key="1">
    <citation type="submission" date="2024-01" db="EMBL/GenBank/DDBJ databases">
        <title>Maribacter spp. originated from different algae showed divergent polysaccharides utilization ability.</title>
        <authorList>
            <person name="Wang H."/>
            <person name="Wu Y."/>
        </authorList>
    </citation>
    <scope>NUCLEOTIDE SEQUENCE [LARGE SCALE GENOMIC DNA]</scope>
    <source>
        <strain evidence="2 3">PR1</strain>
    </source>
</reference>
<dbReference type="RefSeq" id="WP_272652800.1">
    <property type="nucleotide sequence ID" value="NZ_JAZDDG010000010.1"/>
</dbReference>
<name>A0ABU7IZY4_9FLAO</name>
<dbReference type="Gene3D" id="2.40.128.270">
    <property type="match status" value="1"/>
</dbReference>
<dbReference type="Proteomes" id="UP001356308">
    <property type="component" value="Unassembled WGS sequence"/>
</dbReference>
<dbReference type="PROSITE" id="PS51257">
    <property type="entry name" value="PROKAR_LIPOPROTEIN"/>
    <property type="match status" value="1"/>
</dbReference>
<organism evidence="2 3">
    <name type="scientific">Maribacter cobaltidurans</name>
    <dbReference type="NCBI Taxonomy" id="1178778"/>
    <lineage>
        <taxon>Bacteria</taxon>
        <taxon>Pseudomonadati</taxon>
        <taxon>Bacteroidota</taxon>
        <taxon>Flavobacteriia</taxon>
        <taxon>Flavobacteriales</taxon>
        <taxon>Flavobacteriaceae</taxon>
        <taxon>Maribacter</taxon>
    </lineage>
</organism>
<evidence type="ECO:0000313" key="3">
    <source>
        <dbReference type="Proteomes" id="UP001356308"/>
    </source>
</evidence>
<feature type="chain" id="PRO_5046827127" description="DUF306 domain-containing protein" evidence="1">
    <location>
        <begin position="23"/>
        <end position="148"/>
    </location>
</feature>
<dbReference type="EMBL" id="JAZDDG010000010">
    <property type="protein sequence ID" value="MEE1978123.1"/>
    <property type="molecule type" value="Genomic_DNA"/>
</dbReference>
<accession>A0ABU7IZY4</accession>
<protein>
    <recommendedName>
        <fullName evidence="4">DUF306 domain-containing protein</fullName>
    </recommendedName>
</protein>
<feature type="signal peptide" evidence="1">
    <location>
        <begin position="1"/>
        <end position="22"/>
    </location>
</feature>
<proteinExistence type="predicted"/>
<evidence type="ECO:0008006" key="4">
    <source>
        <dbReference type="Google" id="ProtNLM"/>
    </source>
</evidence>
<dbReference type="InterPro" id="IPR038670">
    <property type="entry name" value="HslJ-like_sf"/>
</dbReference>
<gene>
    <name evidence="2" type="ORF">V1I91_18745</name>
</gene>
<comment type="caution">
    <text evidence="2">The sequence shown here is derived from an EMBL/GenBank/DDBJ whole genome shotgun (WGS) entry which is preliminary data.</text>
</comment>